<dbReference type="Bgee" id="ENSOANG00000019767">
    <property type="expression patterns" value="Expressed in testis and 1 other cell type or tissue"/>
</dbReference>
<dbReference type="GO" id="GO:0045202">
    <property type="term" value="C:synapse"/>
    <property type="evidence" value="ECO:0000318"/>
    <property type="project" value="GO_Central"/>
</dbReference>
<keyword evidence="14" id="KW-0407">Ion channel</keyword>
<dbReference type="Gene3D" id="2.70.170.10">
    <property type="entry name" value="Neurotransmitter-gated ion-channel ligand-binding domain"/>
    <property type="match status" value="1"/>
</dbReference>
<dbReference type="SUPFAM" id="SSF63712">
    <property type="entry name" value="Nicotinic receptor ligand binding domain-like"/>
    <property type="match status" value="1"/>
</dbReference>
<evidence type="ECO:0000256" key="15">
    <source>
        <dbReference type="ARBA" id="ARBA00034104"/>
    </source>
</evidence>
<sequence length="363" mass="39842">MQPTTVYLDLLVNAVLDVDAQNQRVTTSVLYLEIWKNEFLAWDGGPFGGIGEISLPLDDLWAPDIIINELVKEEQSSELPYVYLNSSGMIRRSLPIQVVSACYLETYAFPFDIQNCSLTFNSALHTVSDVDLALLRSAEDIENDKQVFLNDSEWELLAVPAAYRVLHSQTGDFAQIQFHVVIRRRPLLYVVSLLLPSIFLTVMDLGSFYLPPHCGTQITFKTSILVGYTVFKVNISEELPKSTASTPLIGVFFTVCMAFLVLSLSESILLVRFLHRERREGQEQPLSSLRRSPGSGSCSPEGNARPAGSPLGEADGAAGTGETLRRPLGRGTVANPSWTQGDSAPAPWVGFLGRTPSCAITSP</sequence>
<dbReference type="InterPro" id="IPR038050">
    <property type="entry name" value="Neuro_actylchol_rec"/>
</dbReference>
<dbReference type="GO" id="GO:0005231">
    <property type="term" value="F:excitatory extracellular ligand-gated monoatomic ion channel activity"/>
    <property type="evidence" value="ECO:0000318"/>
    <property type="project" value="GO_Central"/>
</dbReference>
<dbReference type="eggNOG" id="KOG3645">
    <property type="taxonomic scope" value="Eukaryota"/>
</dbReference>
<evidence type="ECO:0000256" key="19">
    <source>
        <dbReference type="ARBA" id="ARBA00037540"/>
    </source>
</evidence>
<dbReference type="GO" id="GO:1904315">
    <property type="term" value="F:transmitter-gated monoatomic ion channel activity involved in regulation of postsynaptic membrane potential"/>
    <property type="evidence" value="ECO:0000318"/>
    <property type="project" value="GO_Central"/>
</dbReference>
<evidence type="ECO:0000259" key="22">
    <source>
        <dbReference type="Pfam" id="PF02931"/>
    </source>
</evidence>
<dbReference type="InterPro" id="IPR006201">
    <property type="entry name" value="Neur_channel"/>
</dbReference>
<comment type="catalytic activity">
    <reaction evidence="18">
        <text>Ca(2+)(in) = Ca(2+)(out)</text>
        <dbReference type="Rhea" id="RHEA:29671"/>
        <dbReference type="ChEBI" id="CHEBI:29108"/>
    </reaction>
</comment>
<evidence type="ECO:0000256" key="6">
    <source>
        <dbReference type="ARBA" id="ARBA00023018"/>
    </source>
</evidence>
<evidence type="ECO:0000256" key="12">
    <source>
        <dbReference type="ARBA" id="ARBA00023257"/>
    </source>
</evidence>
<reference evidence="24" key="2">
    <citation type="submission" date="2025-08" db="UniProtKB">
        <authorList>
            <consortium name="Ensembl"/>
        </authorList>
    </citation>
    <scope>IDENTIFICATION</scope>
    <source>
        <strain evidence="24">Glennie</strain>
    </source>
</reference>
<dbReference type="InterPro" id="IPR049944">
    <property type="entry name" value="LGIC_TM_5-HT3"/>
</dbReference>
<dbReference type="FunCoup" id="F7BSJ4">
    <property type="interactions" value="156"/>
</dbReference>
<keyword evidence="13" id="KW-1071">Ligand-gated ion channel</keyword>
<dbReference type="STRING" id="9258.ENSOANP00000025067"/>
<comment type="function">
    <text evidence="19">Forms serotonin (5-hydroxytryptamine/5-HT3)-activated cation-selective channel complexes, which when activated cause fast, depolarizing responses in neurons.</text>
</comment>
<keyword evidence="1" id="KW-0813">Transport</keyword>
<evidence type="ECO:0000256" key="1">
    <source>
        <dbReference type="ARBA" id="ARBA00022448"/>
    </source>
</evidence>
<dbReference type="InterPro" id="IPR006202">
    <property type="entry name" value="Neur_chan_lig-bd"/>
</dbReference>
<dbReference type="HOGENOM" id="CLU_101821_0_0_1"/>
<dbReference type="GO" id="GO:0045211">
    <property type="term" value="C:postsynaptic membrane"/>
    <property type="evidence" value="ECO:0007669"/>
    <property type="project" value="UniProtKB-SubCell"/>
</dbReference>
<keyword evidence="3 21" id="KW-0812">Transmembrane</keyword>
<protein>
    <recommendedName>
        <fullName evidence="26">5-hydroxytryptamine receptor 3B</fullName>
    </recommendedName>
</protein>
<keyword evidence="25" id="KW-1185">Reference proteome</keyword>
<keyword evidence="8 21" id="KW-0472">Membrane</keyword>
<evidence type="ECO:0000259" key="23">
    <source>
        <dbReference type="Pfam" id="PF02932"/>
    </source>
</evidence>
<evidence type="ECO:0000256" key="17">
    <source>
        <dbReference type="ARBA" id="ARBA00036239"/>
    </source>
</evidence>
<evidence type="ECO:0000256" key="14">
    <source>
        <dbReference type="ARBA" id="ARBA00023303"/>
    </source>
</evidence>
<keyword evidence="2" id="KW-1003">Cell membrane</keyword>
<dbReference type="GO" id="GO:0005886">
    <property type="term" value="C:plasma membrane"/>
    <property type="evidence" value="ECO:0000318"/>
    <property type="project" value="GO_Central"/>
</dbReference>
<feature type="compositionally biased region" description="Low complexity" evidence="20">
    <location>
        <begin position="312"/>
        <end position="322"/>
    </location>
</feature>
<evidence type="ECO:0000256" key="16">
    <source>
        <dbReference type="ARBA" id="ARBA00034430"/>
    </source>
</evidence>
<keyword evidence="10" id="KW-0675">Receptor</keyword>
<organism evidence="24 25">
    <name type="scientific">Ornithorhynchus anatinus</name>
    <name type="common">Duckbill platypus</name>
    <dbReference type="NCBI Taxonomy" id="9258"/>
    <lineage>
        <taxon>Eukaryota</taxon>
        <taxon>Metazoa</taxon>
        <taxon>Chordata</taxon>
        <taxon>Craniata</taxon>
        <taxon>Vertebrata</taxon>
        <taxon>Euteleostomi</taxon>
        <taxon>Mammalia</taxon>
        <taxon>Monotremata</taxon>
        <taxon>Ornithorhynchidae</taxon>
        <taxon>Ornithorhynchus</taxon>
    </lineage>
</organism>
<feature type="domain" description="Neurotransmitter-gated ion-channel transmembrane" evidence="23">
    <location>
        <begin position="193"/>
        <end position="282"/>
    </location>
</feature>
<proteinExistence type="predicted"/>
<keyword evidence="7" id="KW-0406">Ion transport</keyword>
<evidence type="ECO:0000313" key="25">
    <source>
        <dbReference type="Proteomes" id="UP000002279"/>
    </source>
</evidence>
<evidence type="ECO:0000256" key="10">
    <source>
        <dbReference type="ARBA" id="ARBA00023170"/>
    </source>
</evidence>
<evidence type="ECO:0000256" key="9">
    <source>
        <dbReference type="ARBA" id="ARBA00023157"/>
    </source>
</evidence>
<evidence type="ECO:0000256" key="20">
    <source>
        <dbReference type="SAM" id="MobiDB-lite"/>
    </source>
</evidence>
<keyword evidence="12" id="KW-0628">Postsynaptic cell membrane</keyword>
<dbReference type="CDD" id="cd19063">
    <property type="entry name" value="LGIC_TM_5-HT3"/>
    <property type="match status" value="1"/>
</dbReference>
<keyword evidence="11" id="KW-0325">Glycoprotein</keyword>
<reference evidence="24" key="3">
    <citation type="submission" date="2025-09" db="UniProtKB">
        <authorList>
            <consortium name="Ensembl"/>
        </authorList>
    </citation>
    <scope>IDENTIFICATION</scope>
    <source>
        <strain evidence="24">Glennie</strain>
    </source>
</reference>
<dbReference type="GO" id="GO:1902495">
    <property type="term" value="C:transmembrane transporter complex"/>
    <property type="evidence" value="ECO:0000318"/>
    <property type="project" value="GO_Central"/>
</dbReference>
<dbReference type="SUPFAM" id="SSF90112">
    <property type="entry name" value="Neurotransmitter-gated ion-channel transmembrane pore"/>
    <property type="match status" value="1"/>
</dbReference>
<dbReference type="InterPro" id="IPR008132">
    <property type="entry name" value="5HT3_rcpt"/>
</dbReference>
<dbReference type="PRINTS" id="PR01708">
    <property type="entry name" value="5HT3RECEPTOR"/>
</dbReference>
<accession>F7BSJ4</accession>
<dbReference type="Pfam" id="PF02932">
    <property type="entry name" value="Neur_chan_memb"/>
    <property type="match status" value="1"/>
</dbReference>
<feature type="domain" description="Neurotransmitter-gated ion-channel ligand-binding" evidence="22">
    <location>
        <begin position="2"/>
        <end position="186"/>
    </location>
</feature>
<dbReference type="GO" id="GO:0034220">
    <property type="term" value="P:monoatomic ion transmembrane transport"/>
    <property type="evidence" value="ECO:0000318"/>
    <property type="project" value="GO_Central"/>
</dbReference>
<dbReference type="Pfam" id="PF02931">
    <property type="entry name" value="Neur_chan_LBD"/>
    <property type="match status" value="1"/>
</dbReference>
<comment type="catalytic activity">
    <reaction evidence="17">
        <text>Na(+)(in) = Na(+)(out)</text>
        <dbReference type="Rhea" id="RHEA:34963"/>
        <dbReference type="ChEBI" id="CHEBI:29101"/>
    </reaction>
</comment>
<dbReference type="OMA" id="FRANGEW"/>
<dbReference type="FunFam" id="2.70.170.10:FF:000017">
    <property type="entry name" value="5-hydroxytryptamine receptor 3A"/>
    <property type="match status" value="1"/>
</dbReference>
<evidence type="ECO:0000256" key="3">
    <source>
        <dbReference type="ARBA" id="ARBA00022692"/>
    </source>
</evidence>
<evidence type="ECO:0000256" key="18">
    <source>
        <dbReference type="ARBA" id="ARBA00036634"/>
    </source>
</evidence>
<evidence type="ECO:0008006" key="26">
    <source>
        <dbReference type="Google" id="ProtNLM"/>
    </source>
</evidence>
<evidence type="ECO:0000256" key="8">
    <source>
        <dbReference type="ARBA" id="ARBA00023136"/>
    </source>
</evidence>
<dbReference type="InParanoid" id="F7BSJ4"/>
<dbReference type="InterPro" id="IPR006029">
    <property type="entry name" value="Neurotrans-gated_channel_TM"/>
</dbReference>
<dbReference type="InterPro" id="IPR036719">
    <property type="entry name" value="Neuro-gated_channel_TM_sf"/>
</dbReference>
<feature type="transmembrane region" description="Helical" evidence="21">
    <location>
        <begin position="248"/>
        <end position="271"/>
    </location>
</feature>
<dbReference type="PRINTS" id="PR00252">
    <property type="entry name" value="NRIONCHANNEL"/>
</dbReference>
<dbReference type="GO" id="GO:0007268">
    <property type="term" value="P:chemical synaptic transmission"/>
    <property type="evidence" value="ECO:0000318"/>
    <property type="project" value="GO_Central"/>
</dbReference>
<dbReference type="InterPro" id="IPR036734">
    <property type="entry name" value="Neur_chan_lig-bd_sf"/>
</dbReference>
<evidence type="ECO:0000256" key="21">
    <source>
        <dbReference type="SAM" id="Phobius"/>
    </source>
</evidence>
<evidence type="ECO:0000256" key="7">
    <source>
        <dbReference type="ARBA" id="ARBA00023065"/>
    </source>
</evidence>
<keyword evidence="4" id="KW-0732">Signal</keyword>
<comment type="subcellular location">
    <subcellularLocation>
        <location evidence="15">Postsynaptic cell membrane</location>
        <topology evidence="15">Multi-pass membrane protein</topology>
    </subcellularLocation>
</comment>
<evidence type="ECO:0000256" key="2">
    <source>
        <dbReference type="ARBA" id="ARBA00022475"/>
    </source>
</evidence>
<dbReference type="FunFam" id="1.20.58.390:FF:000141">
    <property type="entry name" value="Predicted protein"/>
    <property type="match status" value="1"/>
</dbReference>
<feature type="transmembrane region" description="Helical" evidence="21">
    <location>
        <begin position="187"/>
        <end position="210"/>
    </location>
</feature>
<dbReference type="GO" id="GO:0022850">
    <property type="term" value="F:serotonin-gated monoatomic cation channel activity"/>
    <property type="evidence" value="ECO:0000318"/>
    <property type="project" value="GO_Central"/>
</dbReference>
<feature type="compositionally biased region" description="Low complexity" evidence="20">
    <location>
        <begin position="285"/>
        <end position="297"/>
    </location>
</feature>
<evidence type="ECO:0000256" key="4">
    <source>
        <dbReference type="ARBA" id="ARBA00022729"/>
    </source>
</evidence>
<keyword evidence="9" id="KW-1015">Disulfide bond</keyword>
<dbReference type="Ensembl" id="ENSOANT00000028871.2">
    <property type="protein sequence ID" value="ENSOANP00000025067.2"/>
    <property type="gene ID" value="ENSOANG00000019767.2"/>
</dbReference>
<evidence type="ECO:0000256" key="5">
    <source>
        <dbReference type="ARBA" id="ARBA00022989"/>
    </source>
</evidence>
<dbReference type="Proteomes" id="UP000002279">
    <property type="component" value="Chromosome 11"/>
</dbReference>
<evidence type="ECO:0000256" key="11">
    <source>
        <dbReference type="ARBA" id="ARBA00023180"/>
    </source>
</evidence>
<dbReference type="PANTHER" id="PTHR18945">
    <property type="entry name" value="NEUROTRANSMITTER GATED ION CHANNEL"/>
    <property type="match status" value="1"/>
</dbReference>
<dbReference type="Gene3D" id="1.20.58.390">
    <property type="entry name" value="Neurotransmitter-gated ion-channel transmembrane domain"/>
    <property type="match status" value="1"/>
</dbReference>
<dbReference type="GeneTree" id="ENSGT00940000158478"/>
<dbReference type="GO" id="GO:0043005">
    <property type="term" value="C:neuron projection"/>
    <property type="evidence" value="ECO:0000318"/>
    <property type="project" value="GO_Central"/>
</dbReference>
<feature type="region of interest" description="Disordered" evidence="20">
    <location>
        <begin position="282"/>
        <end position="346"/>
    </location>
</feature>
<evidence type="ECO:0000256" key="13">
    <source>
        <dbReference type="ARBA" id="ARBA00023286"/>
    </source>
</evidence>
<reference evidence="24 25" key="1">
    <citation type="journal article" date="2008" name="Nature">
        <title>Genome analysis of the platypus reveals unique signatures of evolution.</title>
        <authorList>
            <person name="Warren W.C."/>
            <person name="Hillier L.W."/>
            <person name="Marshall Graves J.A."/>
            <person name="Birney E."/>
            <person name="Ponting C.P."/>
            <person name="Grutzner F."/>
            <person name="Belov K."/>
            <person name="Miller W."/>
            <person name="Clarke L."/>
            <person name="Chinwalla A.T."/>
            <person name="Yang S.P."/>
            <person name="Heger A."/>
            <person name="Locke D.P."/>
            <person name="Miethke P."/>
            <person name="Waters P.D."/>
            <person name="Veyrunes F."/>
            <person name="Fulton L."/>
            <person name="Fulton B."/>
            <person name="Graves T."/>
            <person name="Wallis J."/>
            <person name="Puente X.S."/>
            <person name="Lopez-Otin C."/>
            <person name="Ordonez G.R."/>
            <person name="Eichler E.E."/>
            <person name="Chen L."/>
            <person name="Cheng Z."/>
            <person name="Deakin J.E."/>
            <person name="Alsop A."/>
            <person name="Thompson K."/>
            <person name="Kirby P."/>
            <person name="Papenfuss A.T."/>
            <person name="Wakefield M.J."/>
            <person name="Olender T."/>
            <person name="Lancet D."/>
            <person name="Huttley G.A."/>
            <person name="Smit A.F."/>
            <person name="Pask A."/>
            <person name="Temple-Smith P."/>
            <person name="Batzer M.A."/>
            <person name="Walker J.A."/>
            <person name="Konkel M.K."/>
            <person name="Harris R.S."/>
            <person name="Whittington C.M."/>
            <person name="Wong E.S."/>
            <person name="Gemmell N.J."/>
            <person name="Buschiazzo E."/>
            <person name="Vargas Jentzsch I.M."/>
            <person name="Merkel A."/>
            <person name="Schmitz J."/>
            <person name="Zemann A."/>
            <person name="Churakov G."/>
            <person name="Kriegs J.O."/>
            <person name="Brosius J."/>
            <person name="Murchison E.P."/>
            <person name="Sachidanandam R."/>
            <person name="Smith C."/>
            <person name="Hannon G.J."/>
            <person name="Tsend-Ayush E."/>
            <person name="McMillan D."/>
            <person name="Attenborough R."/>
            <person name="Rens W."/>
            <person name="Ferguson-Smith M."/>
            <person name="Lefevre C.M."/>
            <person name="Sharp J.A."/>
            <person name="Nicholas K.R."/>
            <person name="Ray D.A."/>
            <person name="Kube M."/>
            <person name="Reinhardt R."/>
            <person name="Pringle T.H."/>
            <person name="Taylor J."/>
            <person name="Jones R.C."/>
            <person name="Nixon B."/>
            <person name="Dacheux J.L."/>
            <person name="Niwa H."/>
            <person name="Sekita Y."/>
            <person name="Huang X."/>
            <person name="Stark A."/>
            <person name="Kheradpour P."/>
            <person name="Kellis M."/>
            <person name="Flicek P."/>
            <person name="Chen Y."/>
            <person name="Webber C."/>
            <person name="Hardison R."/>
            <person name="Nelson J."/>
            <person name="Hallsworth-Pepin K."/>
            <person name="Delehaunty K."/>
            <person name="Markovic C."/>
            <person name="Minx P."/>
            <person name="Feng Y."/>
            <person name="Kremitzki C."/>
            <person name="Mitreva M."/>
            <person name="Glasscock J."/>
            <person name="Wylie T."/>
            <person name="Wohldmann P."/>
            <person name="Thiru P."/>
            <person name="Nhan M.N."/>
            <person name="Pohl C.S."/>
            <person name="Smith S.M."/>
            <person name="Hou S."/>
            <person name="Nefedov M."/>
            <person name="de Jong P.J."/>
            <person name="Renfree M.B."/>
            <person name="Mardis E.R."/>
            <person name="Wilson R.K."/>
        </authorList>
    </citation>
    <scope>NUCLEOTIDE SEQUENCE [LARGE SCALE GENOMIC DNA]</scope>
    <source>
        <strain evidence="24 25">Glennie</strain>
    </source>
</reference>
<name>F7BSJ4_ORNAN</name>
<keyword evidence="5 21" id="KW-1133">Transmembrane helix</keyword>
<dbReference type="AlphaFoldDB" id="F7BSJ4"/>
<evidence type="ECO:0000313" key="24">
    <source>
        <dbReference type="Ensembl" id="ENSOANP00000025067.2"/>
    </source>
</evidence>
<keyword evidence="6" id="KW-0770">Synapse</keyword>
<comment type="catalytic activity">
    <reaction evidence="16">
        <text>K(+)(in) = K(+)(out)</text>
        <dbReference type="Rhea" id="RHEA:29463"/>
        <dbReference type="ChEBI" id="CHEBI:29103"/>
    </reaction>
</comment>
<dbReference type="GO" id="GO:0042391">
    <property type="term" value="P:regulation of membrane potential"/>
    <property type="evidence" value="ECO:0000318"/>
    <property type="project" value="GO_Central"/>
</dbReference>